<dbReference type="PANTHER" id="PTHR35093">
    <property type="entry name" value="OUTER MEMBRANE PROTEIN NMB0088-RELATED"/>
    <property type="match status" value="1"/>
</dbReference>
<gene>
    <name evidence="9" type="ORF">Lspi_2691</name>
</gene>
<dbReference type="SUPFAM" id="SSF56935">
    <property type="entry name" value="Porins"/>
    <property type="match status" value="1"/>
</dbReference>
<dbReference type="PATRIC" id="fig|452.5.peg.2978"/>
<organism evidence="9 10">
    <name type="scientific">Legionella spiritensis</name>
    <dbReference type="NCBI Taxonomy" id="452"/>
    <lineage>
        <taxon>Bacteria</taxon>
        <taxon>Pseudomonadati</taxon>
        <taxon>Pseudomonadota</taxon>
        <taxon>Gammaproteobacteria</taxon>
        <taxon>Legionellales</taxon>
        <taxon>Legionellaceae</taxon>
        <taxon>Legionella</taxon>
    </lineage>
</organism>
<keyword evidence="7" id="KW-0998">Cell outer membrane</keyword>
<name>A0A0W0YX63_LEGSP</name>
<comment type="subcellular location">
    <subcellularLocation>
        <location evidence="1">Cell outer membrane</location>
        <topology evidence="1">Multi-pass membrane protein</topology>
    </subcellularLocation>
</comment>
<dbReference type="GO" id="GO:0015483">
    <property type="term" value="F:long-chain fatty acid transporting porin activity"/>
    <property type="evidence" value="ECO:0007669"/>
    <property type="project" value="TreeGrafter"/>
</dbReference>
<dbReference type="PANTHER" id="PTHR35093:SF8">
    <property type="entry name" value="OUTER MEMBRANE PROTEIN NMB0088-RELATED"/>
    <property type="match status" value="1"/>
</dbReference>
<evidence type="ECO:0000313" key="9">
    <source>
        <dbReference type="EMBL" id="KTD61449.1"/>
    </source>
</evidence>
<evidence type="ECO:0000256" key="3">
    <source>
        <dbReference type="ARBA" id="ARBA00022452"/>
    </source>
</evidence>
<evidence type="ECO:0000256" key="1">
    <source>
        <dbReference type="ARBA" id="ARBA00004571"/>
    </source>
</evidence>
<reference evidence="9 10" key="1">
    <citation type="submission" date="2015-11" db="EMBL/GenBank/DDBJ databases">
        <title>Genomic analysis of 38 Legionella species identifies large and diverse effector repertoires.</title>
        <authorList>
            <person name="Burstein D."/>
            <person name="Amaro F."/>
            <person name="Zusman T."/>
            <person name="Lifshitz Z."/>
            <person name="Cohen O."/>
            <person name="Gilbert J.A."/>
            <person name="Pupko T."/>
            <person name="Shuman H.A."/>
            <person name="Segal G."/>
        </authorList>
    </citation>
    <scope>NUCLEOTIDE SEQUENCE [LARGE SCALE GENOMIC DNA]</scope>
    <source>
        <strain evidence="9 10">Mt.St.Helens-9</strain>
    </source>
</reference>
<dbReference type="STRING" id="452.Lspi_2691"/>
<feature type="signal peptide" evidence="8">
    <location>
        <begin position="1"/>
        <end position="24"/>
    </location>
</feature>
<keyword evidence="6" id="KW-0472">Membrane</keyword>
<keyword evidence="3" id="KW-1134">Transmembrane beta strand</keyword>
<proteinExistence type="inferred from homology"/>
<dbReference type="AlphaFoldDB" id="A0A0W0YX63"/>
<dbReference type="Gene3D" id="2.40.160.60">
    <property type="entry name" value="Outer membrane protein transport protein (OMPP1/FadL/TodX)"/>
    <property type="match status" value="1"/>
</dbReference>
<dbReference type="EMBL" id="LNYX01000032">
    <property type="protein sequence ID" value="KTD61449.1"/>
    <property type="molecule type" value="Genomic_DNA"/>
</dbReference>
<evidence type="ECO:0000256" key="4">
    <source>
        <dbReference type="ARBA" id="ARBA00022692"/>
    </source>
</evidence>
<evidence type="ECO:0000256" key="2">
    <source>
        <dbReference type="ARBA" id="ARBA00008163"/>
    </source>
</evidence>
<protein>
    <submittedName>
        <fullName evidence="9">Long chain fatty acid transporter</fullName>
    </submittedName>
</protein>
<keyword evidence="10" id="KW-1185">Reference proteome</keyword>
<evidence type="ECO:0000256" key="7">
    <source>
        <dbReference type="ARBA" id="ARBA00023237"/>
    </source>
</evidence>
<comment type="caution">
    <text evidence="9">The sequence shown here is derived from an EMBL/GenBank/DDBJ whole genome shotgun (WGS) entry which is preliminary data.</text>
</comment>
<dbReference type="GO" id="GO:0009279">
    <property type="term" value="C:cell outer membrane"/>
    <property type="evidence" value="ECO:0007669"/>
    <property type="project" value="UniProtKB-SubCell"/>
</dbReference>
<dbReference type="Pfam" id="PF03349">
    <property type="entry name" value="Toluene_X"/>
    <property type="match status" value="1"/>
</dbReference>
<feature type="chain" id="PRO_5006918051" evidence="8">
    <location>
        <begin position="25"/>
        <end position="460"/>
    </location>
</feature>
<evidence type="ECO:0000256" key="5">
    <source>
        <dbReference type="ARBA" id="ARBA00022729"/>
    </source>
</evidence>
<evidence type="ECO:0000256" key="6">
    <source>
        <dbReference type="ARBA" id="ARBA00023136"/>
    </source>
</evidence>
<keyword evidence="4" id="KW-0812">Transmembrane</keyword>
<keyword evidence="5 8" id="KW-0732">Signal</keyword>
<dbReference type="InterPro" id="IPR005017">
    <property type="entry name" value="OMPP1/FadL/TodX"/>
</dbReference>
<comment type="similarity">
    <text evidence="2">Belongs to the OmpP1/FadL family.</text>
</comment>
<sequence length="460" mass="49215">MQKPMNTILSAAMASIMCAGTAHAGGFSLYTESNGSAVGNYGAGLAAEAADASTGWYNPAGLSLIREQQAVVGGVGVFPSSEITGTTTFATVGVPPYMQSFTDMDGAVNALVPSFHYARPLGENSTVGLSIVSPFGLSTEWDRLDPVRYAATFTELLTTNISPEIGGKITENFALGAGIDFQYARVKFNSILGSPAALQAIGANPIFLDSYSYNRGHSFGVGFHGGALLMFNDNHTRLGLNYQSKMNHKFHGYSRLTGNLASPTLANHNAVFWSNNLASNNIEFPEIVTLSAYHDVNEKVALLGSVVYTGWHVLRNIELDNVAGFAAGFGQVKLNSTASQYYRNAWRAAIGANVHVNEQWMLRVGGGYDQTPTRDAFRDVRLPDTNRWALSIGAHYQYRPDLGVDVGYTHLFGENTTINKTITAGAGSTFNVNAKAEGRADLLGVQAVWTMDQPAVPAGK</sequence>
<accession>A0A0W0YX63</accession>
<dbReference type="Proteomes" id="UP000054877">
    <property type="component" value="Unassembled WGS sequence"/>
</dbReference>
<evidence type="ECO:0000313" key="10">
    <source>
        <dbReference type="Proteomes" id="UP000054877"/>
    </source>
</evidence>
<dbReference type="OrthoDB" id="19849at2"/>
<evidence type="ECO:0000256" key="8">
    <source>
        <dbReference type="SAM" id="SignalP"/>
    </source>
</evidence>